<dbReference type="Gene3D" id="1.10.3120.10">
    <property type="entry name" value="Trigger factor, C-terminal domain"/>
    <property type="match status" value="1"/>
</dbReference>
<dbReference type="SUPFAM" id="SSF54534">
    <property type="entry name" value="FKBP-like"/>
    <property type="match status" value="1"/>
</dbReference>
<dbReference type="InterPro" id="IPR027304">
    <property type="entry name" value="Trigger_fact/SurA_dom_sf"/>
</dbReference>
<keyword evidence="9" id="KW-0131">Cell cycle</keyword>
<evidence type="ECO:0000256" key="5">
    <source>
        <dbReference type="ARBA" id="ARBA00023110"/>
    </source>
</evidence>
<dbReference type="PIRSF" id="PIRSF003095">
    <property type="entry name" value="Trigger_factor"/>
    <property type="match status" value="1"/>
</dbReference>
<dbReference type="InterPro" id="IPR036611">
    <property type="entry name" value="Trigger_fac_ribosome-bd_sf"/>
</dbReference>
<evidence type="ECO:0000313" key="12">
    <source>
        <dbReference type="EMBL" id="PIU75180.1"/>
    </source>
</evidence>
<dbReference type="AlphaFoldDB" id="A0A2M7AX14"/>
<evidence type="ECO:0000313" key="13">
    <source>
        <dbReference type="Proteomes" id="UP000228775"/>
    </source>
</evidence>
<keyword evidence="7 9" id="KW-0413">Isomerase</keyword>
<keyword evidence="9" id="KW-0132">Cell division</keyword>
<comment type="subcellular location">
    <subcellularLocation>
        <location evidence="9">Cytoplasm</location>
    </subcellularLocation>
    <text evidence="9">About half TF is bound to the ribosome near the polypeptide exit tunnel while the other half is free in the cytoplasm.</text>
</comment>
<dbReference type="GO" id="GO:0003755">
    <property type="term" value="F:peptidyl-prolyl cis-trans isomerase activity"/>
    <property type="evidence" value="ECO:0007669"/>
    <property type="project" value="UniProtKB-UniRule"/>
</dbReference>
<dbReference type="InterPro" id="IPR008880">
    <property type="entry name" value="Trigger_fac_C"/>
</dbReference>
<dbReference type="InterPro" id="IPR008881">
    <property type="entry name" value="Trigger_fac_ribosome-bd_bac"/>
</dbReference>
<gene>
    <name evidence="9 12" type="primary">tig</name>
    <name evidence="12" type="ORF">COS76_02195</name>
</gene>
<evidence type="ECO:0000256" key="9">
    <source>
        <dbReference type="HAMAP-Rule" id="MF_00303"/>
    </source>
</evidence>
<reference evidence="13" key="1">
    <citation type="submission" date="2017-09" db="EMBL/GenBank/DDBJ databases">
        <title>Depth-based differentiation of microbial function through sediment-hosted aquifers and enrichment of novel symbionts in the deep terrestrial subsurface.</title>
        <authorList>
            <person name="Probst A.J."/>
            <person name="Ladd B."/>
            <person name="Jarett J.K."/>
            <person name="Geller-Mcgrath D.E."/>
            <person name="Sieber C.M.K."/>
            <person name="Emerson J.B."/>
            <person name="Anantharaman K."/>
            <person name="Thomas B.C."/>
            <person name="Malmstrom R."/>
            <person name="Stieglmeier M."/>
            <person name="Klingl A."/>
            <person name="Woyke T."/>
            <person name="Ryan C.M."/>
            <person name="Banfield J.F."/>
        </authorList>
    </citation>
    <scope>NUCLEOTIDE SEQUENCE [LARGE SCALE GENOMIC DNA]</scope>
</reference>
<evidence type="ECO:0000256" key="4">
    <source>
        <dbReference type="ARBA" id="ARBA00016902"/>
    </source>
</evidence>
<dbReference type="InterPro" id="IPR037041">
    <property type="entry name" value="Trigger_fac_C_sf"/>
</dbReference>
<dbReference type="GO" id="GO:0005737">
    <property type="term" value="C:cytoplasm"/>
    <property type="evidence" value="ECO:0007669"/>
    <property type="project" value="UniProtKB-SubCell"/>
</dbReference>
<dbReference type="GO" id="GO:0015031">
    <property type="term" value="P:protein transport"/>
    <property type="evidence" value="ECO:0007669"/>
    <property type="project" value="UniProtKB-UniRule"/>
</dbReference>
<dbReference type="SUPFAM" id="SSF102735">
    <property type="entry name" value="Trigger factor ribosome-binding domain"/>
    <property type="match status" value="1"/>
</dbReference>
<evidence type="ECO:0000256" key="8">
    <source>
        <dbReference type="ARBA" id="ARBA00029986"/>
    </source>
</evidence>
<dbReference type="Gene3D" id="3.30.70.1050">
    <property type="entry name" value="Trigger factor ribosome-binding domain"/>
    <property type="match status" value="1"/>
</dbReference>
<accession>A0A2M7AX14</accession>
<dbReference type="GO" id="GO:0051083">
    <property type="term" value="P:'de novo' cotranslational protein folding"/>
    <property type="evidence" value="ECO:0007669"/>
    <property type="project" value="TreeGrafter"/>
</dbReference>
<dbReference type="PANTHER" id="PTHR30560">
    <property type="entry name" value="TRIGGER FACTOR CHAPERONE AND PEPTIDYL-PROLYL CIS/TRANS ISOMERASE"/>
    <property type="match status" value="1"/>
</dbReference>
<feature type="domain" description="Trigger factor C-terminal" evidence="11">
    <location>
        <begin position="282"/>
        <end position="438"/>
    </location>
</feature>
<name>A0A2M7AX14_9BACT</name>
<evidence type="ECO:0000256" key="7">
    <source>
        <dbReference type="ARBA" id="ARBA00023235"/>
    </source>
</evidence>
<keyword evidence="9" id="KW-0963">Cytoplasm</keyword>
<dbReference type="Proteomes" id="UP000228775">
    <property type="component" value="Unassembled WGS sequence"/>
</dbReference>
<evidence type="ECO:0000256" key="3">
    <source>
        <dbReference type="ARBA" id="ARBA00013194"/>
    </source>
</evidence>
<comment type="function">
    <text evidence="9">Involved in protein export. Acts as a chaperone by maintaining the newly synthesized protein in an open conformation. Functions as a peptidyl-prolyl cis-trans isomerase.</text>
</comment>
<dbReference type="HAMAP" id="MF_00303">
    <property type="entry name" value="Trigger_factor_Tig"/>
    <property type="match status" value="1"/>
</dbReference>
<proteinExistence type="inferred from homology"/>
<dbReference type="Pfam" id="PF05698">
    <property type="entry name" value="Trigger_C"/>
    <property type="match status" value="1"/>
</dbReference>
<comment type="similarity">
    <text evidence="2 9">Belongs to the FKBP-type PPIase family. Tig subfamily.</text>
</comment>
<organism evidence="12 13">
    <name type="scientific">Candidatus Portnoybacteria bacterium CG06_land_8_20_14_3_00_39_12</name>
    <dbReference type="NCBI Taxonomy" id="1974809"/>
    <lineage>
        <taxon>Bacteria</taxon>
        <taxon>Candidatus Portnoyibacteriota</taxon>
    </lineage>
</organism>
<evidence type="ECO:0000259" key="11">
    <source>
        <dbReference type="Pfam" id="PF05698"/>
    </source>
</evidence>
<dbReference type="InterPro" id="IPR046357">
    <property type="entry name" value="PPIase_dom_sf"/>
</dbReference>
<evidence type="ECO:0000256" key="2">
    <source>
        <dbReference type="ARBA" id="ARBA00005464"/>
    </source>
</evidence>
<dbReference type="InterPro" id="IPR005215">
    <property type="entry name" value="Trig_fac"/>
</dbReference>
<evidence type="ECO:0000256" key="6">
    <source>
        <dbReference type="ARBA" id="ARBA00023186"/>
    </source>
</evidence>
<dbReference type="GO" id="GO:0051301">
    <property type="term" value="P:cell division"/>
    <property type="evidence" value="ECO:0007669"/>
    <property type="project" value="UniProtKB-KW"/>
</dbReference>
<dbReference type="SUPFAM" id="SSF109998">
    <property type="entry name" value="Triger factor/SurA peptide-binding domain-like"/>
    <property type="match status" value="1"/>
</dbReference>
<comment type="catalytic activity">
    <reaction evidence="1 9">
        <text>[protein]-peptidylproline (omega=180) = [protein]-peptidylproline (omega=0)</text>
        <dbReference type="Rhea" id="RHEA:16237"/>
        <dbReference type="Rhea" id="RHEA-COMP:10747"/>
        <dbReference type="Rhea" id="RHEA-COMP:10748"/>
        <dbReference type="ChEBI" id="CHEBI:83833"/>
        <dbReference type="ChEBI" id="CHEBI:83834"/>
        <dbReference type="EC" id="5.2.1.8"/>
    </reaction>
</comment>
<dbReference type="EC" id="5.2.1.8" evidence="3 9"/>
<protein>
    <recommendedName>
        <fullName evidence="4 9">Trigger factor</fullName>
        <shortName evidence="9">TF</shortName>
        <ecNumber evidence="3 9">5.2.1.8</ecNumber>
    </recommendedName>
    <alternativeName>
        <fullName evidence="8 9">PPIase</fullName>
    </alternativeName>
</protein>
<dbReference type="GO" id="GO:0043335">
    <property type="term" value="P:protein unfolding"/>
    <property type="evidence" value="ECO:0007669"/>
    <property type="project" value="TreeGrafter"/>
</dbReference>
<feature type="domain" description="Trigger factor ribosome-binding bacterial" evidence="10">
    <location>
        <begin position="1"/>
        <end position="145"/>
    </location>
</feature>
<evidence type="ECO:0000259" key="10">
    <source>
        <dbReference type="Pfam" id="PF05697"/>
    </source>
</evidence>
<dbReference type="Pfam" id="PF05697">
    <property type="entry name" value="Trigger_N"/>
    <property type="match status" value="1"/>
</dbReference>
<comment type="caution">
    <text evidence="12">The sequence shown here is derived from an EMBL/GenBank/DDBJ whole genome shotgun (WGS) entry which is preliminary data.</text>
</comment>
<evidence type="ECO:0000256" key="1">
    <source>
        <dbReference type="ARBA" id="ARBA00000971"/>
    </source>
</evidence>
<keyword evidence="6 9" id="KW-0143">Chaperone</keyword>
<keyword evidence="5 9" id="KW-0697">Rotamase</keyword>
<dbReference type="PANTHER" id="PTHR30560:SF3">
    <property type="entry name" value="TRIGGER FACTOR-LIKE PROTEIN TIG, CHLOROPLASTIC"/>
    <property type="match status" value="1"/>
</dbReference>
<dbReference type="Gene3D" id="3.10.50.40">
    <property type="match status" value="1"/>
</dbReference>
<dbReference type="NCBIfam" id="TIGR00115">
    <property type="entry name" value="tig"/>
    <property type="match status" value="1"/>
</dbReference>
<sequence>MNIEIKKLPKSEIEMEIEVPAIEWDKYLSLAVKNLGQNLEVPGFRKGQAPQQIVEREIGKDKILQEAAQLCCRKSYVHVLATKKIEAVGAPKITVLKMATGNPFVFRAQVAVVPEVVLPEYEKIARDVPKNKIKVDDKDIEETINYLRKSRAQFVTLVKPAQKGDCVKVDLWVDQTPSTEVLIKPGIDETAPNDGKKPLAGELKDQVIVLGENSLLPGLDEKLFGMKEGESKEFDLELPVNKDGHEVGGQAKIRAKMNLVQKIVLPEMNDEFAMSLGKFKDVADLNKNLRQGILVEKKTKEDERWHMAVINKIADLSQVELPEILIKREQDKMMTELESNLTALGLQLKDYFAKIQRTEAQIQESFVKQAKQRVKIGLCLRQIARQEKIKIDEKDLEAEMSKFLSQFESIDQAKKSIDLEALRLYTEGLMENRQVFALLEKAYGLKS</sequence>
<dbReference type="GO" id="GO:0043022">
    <property type="term" value="F:ribosome binding"/>
    <property type="evidence" value="ECO:0007669"/>
    <property type="project" value="TreeGrafter"/>
</dbReference>
<dbReference type="EMBL" id="PEVY01000046">
    <property type="protein sequence ID" value="PIU75180.1"/>
    <property type="molecule type" value="Genomic_DNA"/>
</dbReference>
<dbReference type="GO" id="GO:0044183">
    <property type="term" value="F:protein folding chaperone"/>
    <property type="evidence" value="ECO:0007669"/>
    <property type="project" value="TreeGrafter"/>
</dbReference>
<comment type="domain">
    <text evidence="9">Consists of 3 domains; the N-terminus binds the ribosome, the middle domain has PPIase activity, while the C-terminus has intrinsic chaperone activity on its own.</text>
</comment>